<evidence type="ECO:0000313" key="1">
    <source>
        <dbReference type="EMBL" id="RHN74671.1"/>
    </source>
</evidence>
<dbReference type="Proteomes" id="UP000265566">
    <property type="component" value="Chromosome 2"/>
</dbReference>
<name>A0A396JDH0_MEDTR</name>
<evidence type="ECO:0000313" key="2">
    <source>
        <dbReference type="Proteomes" id="UP000265566"/>
    </source>
</evidence>
<dbReference type="Gramene" id="rna10778">
    <property type="protein sequence ID" value="RHN74671.1"/>
    <property type="gene ID" value="gene10778"/>
</dbReference>
<accession>A0A396JDH0</accession>
<dbReference type="AlphaFoldDB" id="A0A396JDH0"/>
<proteinExistence type="predicted"/>
<organism evidence="1 2">
    <name type="scientific">Medicago truncatula</name>
    <name type="common">Barrel medic</name>
    <name type="synonym">Medicago tribuloides</name>
    <dbReference type="NCBI Taxonomy" id="3880"/>
    <lineage>
        <taxon>Eukaryota</taxon>
        <taxon>Viridiplantae</taxon>
        <taxon>Streptophyta</taxon>
        <taxon>Embryophyta</taxon>
        <taxon>Tracheophyta</taxon>
        <taxon>Spermatophyta</taxon>
        <taxon>Magnoliopsida</taxon>
        <taxon>eudicotyledons</taxon>
        <taxon>Gunneridae</taxon>
        <taxon>Pentapetalae</taxon>
        <taxon>rosids</taxon>
        <taxon>fabids</taxon>
        <taxon>Fabales</taxon>
        <taxon>Fabaceae</taxon>
        <taxon>Papilionoideae</taxon>
        <taxon>50 kb inversion clade</taxon>
        <taxon>NPAAA clade</taxon>
        <taxon>Hologalegina</taxon>
        <taxon>IRL clade</taxon>
        <taxon>Trifolieae</taxon>
        <taxon>Medicago</taxon>
    </lineage>
</organism>
<gene>
    <name evidence="1" type="ORF">MtrunA17_Chr2g0312881</name>
</gene>
<dbReference type="EMBL" id="PSQE01000002">
    <property type="protein sequence ID" value="RHN74671.1"/>
    <property type="molecule type" value="Genomic_DNA"/>
</dbReference>
<sequence>MDYFSNSLLSVVQKESGVNEEHKVMFIKCTSRGLLSLWWLSNIYLDILHPKQKLLLELFCLSLFKVVFYLNIT</sequence>
<protein>
    <submittedName>
        <fullName evidence="1">Uncharacterized protein</fullName>
    </submittedName>
</protein>
<reference evidence="2" key="1">
    <citation type="journal article" date="2018" name="Nat. Plants">
        <title>Whole-genome landscape of Medicago truncatula symbiotic genes.</title>
        <authorList>
            <person name="Pecrix Y."/>
            <person name="Staton S.E."/>
            <person name="Sallet E."/>
            <person name="Lelandais-Briere C."/>
            <person name="Moreau S."/>
            <person name="Carrere S."/>
            <person name="Blein T."/>
            <person name="Jardinaud M.F."/>
            <person name="Latrasse D."/>
            <person name="Zouine M."/>
            <person name="Zahm M."/>
            <person name="Kreplak J."/>
            <person name="Mayjonade B."/>
            <person name="Satge C."/>
            <person name="Perez M."/>
            <person name="Cauet S."/>
            <person name="Marande W."/>
            <person name="Chantry-Darmon C."/>
            <person name="Lopez-Roques C."/>
            <person name="Bouchez O."/>
            <person name="Berard A."/>
            <person name="Debelle F."/>
            <person name="Munos S."/>
            <person name="Bendahmane A."/>
            <person name="Berges H."/>
            <person name="Niebel A."/>
            <person name="Buitink J."/>
            <person name="Frugier F."/>
            <person name="Benhamed M."/>
            <person name="Crespi M."/>
            <person name="Gouzy J."/>
            <person name="Gamas P."/>
        </authorList>
    </citation>
    <scope>NUCLEOTIDE SEQUENCE [LARGE SCALE GENOMIC DNA]</scope>
    <source>
        <strain evidence="2">cv. Jemalong A17</strain>
    </source>
</reference>
<comment type="caution">
    <text evidence="1">The sequence shown here is derived from an EMBL/GenBank/DDBJ whole genome shotgun (WGS) entry which is preliminary data.</text>
</comment>